<dbReference type="STRING" id="93684.SAMN05421853_103134"/>
<reference evidence="2" key="1">
    <citation type="submission" date="2016-10" db="EMBL/GenBank/DDBJ databases">
        <authorList>
            <person name="Varghese N."/>
            <person name="Submissions S."/>
        </authorList>
    </citation>
    <scope>NUCLEOTIDE SEQUENCE [LARGE SCALE GENOMIC DNA]</scope>
    <source>
        <strain evidence="2">JCM 10271</strain>
    </source>
</reference>
<dbReference type="AlphaFoldDB" id="A0A1I5X4M1"/>
<proteinExistence type="predicted"/>
<dbReference type="InterPro" id="IPR027417">
    <property type="entry name" value="P-loop_NTPase"/>
</dbReference>
<accession>A0A1I5X4M1</accession>
<dbReference type="RefSeq" id="WP_093009854.1">
    <property type="nucleotide sequence ID" value="NZ_FOXV01000003.1"/>
</dbReference>
<evidence type="ECO:0008006" key="3">
    <source>
        <dbReference type="Google" id="ProtNLM"/>
    </source>
</evidence>
<sequence>MADPVFFLGLGGQKCGSSWVQAYLDRAPGSDFGRLGEYQVWEHTLGGVFARYAVPRPPLAERLRARAKMTIGADEPAQHLRWRLQSDPDAYFDYFQGLLNQPGIARTGDVTPSYAALPADRLARIRDEFAKRGIETRAIFVMRDPVARLHSLMRMEVDKGRLAPGKDAEDALRAFYVSDEAEARSRYDLTLAAMETAFPSEARYGCLFEELFTDAGIESLSRFAGVPVEPAAGARKVNARAGGAPVSDALSAEIAAHYEAVYRAAAERLPQIRTLWPSAKFVLTTP</sequence>
<keyword evidence="2" id="KW-1185">Reference proteome</keyword>
<evidence type="ECO:0000313" key="2">
    <source>
        <dbReference type="Proteomes" id="UP000243106"/>
    </source>
</evidence>
<dbReference type="EMBL" id="FOXV01000003">
    <property type="protein sequence ID" value="SFQ26888.1"/>
    <property type="molecule type" value="Genomic_DNA"/>
</dbReference>
<organism evidence="1 2">
    <name type="scientific">Roseivivax halotolerans</name>
    <dbReference type="NCBI Taxonomy" id="93684"/>
    <lineage>
        <taxon>Bacteria</taxon>
        <taxon>Pseudomonadati</taxon>
        <taxon>Pseudomonadota</taxon>
        <taxon>Alphaproteobacteria</taxon>
        <taxon>Rhodobacterales</taxon>
        <taxon>Roseobacteraceae</taxon>
        <taxon>Roseivivax</taxon>
    </lineage>
</organism>
<dbReference type="Gene3D" id="3.40.50.300">
    <property type="entry name" value="P-loop containing nucleotide triphosphate hydrolases"/>
    <property type="match status" value="1"/>
</dbReference>
<dbReference type="SUPFAM" id="SSF52540">
    <property type="entry name" value="P-loop containing nucleoside triphosphate hydrolases"/>
    <property type="match status" value="1"/>
</dbReference>
<dbReference type="Proteomes" id="UP000243106">
    <property type="component" value="Unassembled WGS sequence"/>
</dbReference>
<name>A0A1I5X4M1_9RHOB</name>
<evidence type="ECO:0000313" key="1">
    <source>
        <dbReference type="EMBL" id="SFQ26888.1"/>
    </source>
</evidence>
<protein>
    <recommendedName>
        <fullName evidence="3">Sulfotransferase family protein</fullName>
    </recommendedName>
</protein>
<gene>
    <name evidence="1" type="ORF">SAMN05421853_103134</name>
</gene>